<comment type="caution">
    <text evidence="1">The sequence shown here is derived from an EMBL/GenBank/DDBJ whole genome shotgun (WGS) entry which is preliminary data.</text>
</comment>
<gene>
    <name evidence="1" type="ORF">PVAP13_7KG035209</name>
</gene>
<dbReference type="AlphaFoldDB" id="A0A8T0QDG2"/>
<organism evidence="1 2">
    <name type="scientific">Panicum virgatum</name>
    <name type="common">Blackwell switchgrass</name>
    <dbReference type="NCBI Taxonomy" id="38727"/>
    <lineage>
        <taxon>Eukaryota</taxon>
        <taxon>Viridiplantae</taxon>
        <taxon>Streptophyta</taxon>
        <taxon>Embryophyta</taxon>
        <taxon>Tracheophyta</taxon>
        <taxon>Spermatophyta</taxon>
        <taxon>Magnoliopsida</taxon>
        <taxon>Liliopsida</taxon>
        <taxon>Poales</taxon>
        <taxon>Poaceae</taxon>
        <taxon>PACMAD clade</taxon>
        <taxon>Panicoideae</taxon>
        <taxon>Panicodae</taxon>
        <taxon>Paniceae</taxon>
        <taxon>Panicinae</taxon>
        <taxon>Panicum</taxon>
        <taxon>Panicum sect. Hiantes</taxon>
    </lineage>
</organism>
<dbReference type="SUPFAM" id="SSF50249">
    <property type="entry name" value="Nucleic acid-binding proteins"/>
    <property type="match status" value="1"/>
</dbReference>
<evidence type="ECO:0000313" key="1">
    <source>
        <dbReference type="EMBL" id="KAG2570612.1"/>
    </source>
</evidence>
<name>A0A8T0QDG2_PANVG</name>
<proteinExistence type="predicted"/>
<dbReference type="PANTHER" id="PTHR47165:SF4">
    <property type="entry name" value="OS03G0429900 PROTEIN"/>
    <property type="match status" value="1"/>
</dbReference>
<reference evidence="1" key="1">
    <citation type="submission" date="2020-05" db="EMBL/GenBank/DDBJ databases">
        <title>WGS assembly of Panicum virgatum.</title>
        <authorList>
            <person name="Lovell J.T."/>
            <person name="Jenkins J."/>
            <person name="Shu S."/>
            <person name="Juenger T.E."/>
            <person name="Schmutz J."/>
        </authorList>
    </citation>
    <scope>NUCLEOTIDE SEQUENCE</scope>
    <source>
        <strain evidence="1">AP13</strain>
    </source>
</reference>
<dbReference type="InterPro" id="IPR012340">
    <property type="entry name" value="NA-bd_OB-fold"/>
</dbReference>
<dbReference type="PANTHER" id="PTHR47165">
    <property type="entry name" value="OS03G0429900 PROTEIN"/>
    <property type="match status" value="1"/>
</dbReference>
<keyword evidence="2" id="KW-1185">Reference proteome</keyword>
<dbReference type="Gene3D" id="2.40.50.140">
    <property type="entry name" value="Nucleic acid-binding proteins"/>
    <property type="match status" value="1"/>
</dbReference>
<dbReference type="EMBL" id="CM029049">
    <property type="protein sequence ID" value="KAG2570612.1"/>
    <property type="molecule type" value="Genomic_DNA"/>
</dbReference>
<dbReference type="CDD" id="cd04481">
    <property type="entry name" value="RPA1_DBD_B_like"/>
    <property type="match status" value="1"/>
</dbReference>
<accession>A0A8T0QDG2</accession>
<protein>
    <submittedName>
        <fullName evidence="1">Uncharacterized protein</fullName>
    </submittedName>
</protein>
<dbReference type="Proteomes" id="UP000823388">
    <property type="component" value="Chromosome 7K"/>
</dbReference>
<evidence type="ECO:0000313" key="2">
    <source>
        <dbReference type="Proteomes" id="UP000823388"/>
    </source>
</evidence>
<sequence length="170" mass="19042">MLQFQPKSKVHRLDSRGDKIPHYAFKFCPFDQLSSKDITSKPLLGVISHIGPYDFASATSSTKLRKVKIRGQEEQTQEIQLWGEHGETFNEAEFLEKSKQGIIVAIFARLTARSFKAKVLAKARADQQQAVGGSPASPWRRKGRGLAWAPAYLYSKYPRTPASAAWKGGY</sequence>